<dbReference type="GO" id="GO:0008654">
    <property type="term" value="P:phospholipid biosynthetic process"/>
    <property type="evidence" value="ECO:0007669"/>
    <property type="project" value="InterPro"/>
</dbReference>
<evidence type="ECO:0000256" key="2">
    <source>
        <dbReference type="ARBA" id="ARBA00022741"/>
    </source>
</evidence>
<dbReference type="GO" id="GO:0016020">
    <property type="term" value="C:membrane"/>
    <property type="evidence" value="ECO:0007669"/>
    <property type="project" value="GOC"/>
</dbReference>
<dbReference type="GO" id="GO:0005524">
    <property type="term" value="F:ATP binding"/>
    <property type="evidence" value="ECO:0007669"/>
    <property type="project" value="UniProtKB-KW"/>
</dbReference>
<evidence type="ECO:0000256" key="3">
    <source>
        <dbReference type="ARBA" id="ARBA00022777"/>
    </source>
</evidence>
<feature type="domain" description="DAGKc" evidence="5">
    <location>
        <begin position="1"/>
        <end position="134"/>
    </location>
</feature>
<sequence length="297" mass="32418">MTIKRYAVIMNPYGGNGRASAVWEQVAPLFANSGVETVVYATENQGHGRVLAQTLDPLTHDAICIVGGDGTVHEVANGLLAREDQARFDLGFIPAGTGNTLHDHLGLRDAEQAAKTILRGMTRAIDVVRLTTQGEPVYCVNIVGWGAISDIASLAERFRPLGKLRYSAATLCQICRPRLRKAKLTLDGMMSQDEFLLVIACNTKKTGTGMMIAPRAEIDDGKIDVVVLRRASRWQMSQLFRAIFDGSHLSLPFVEYHQVRSFGIDSETCDTLNLDGELTGTTPFSAEVLPRVLNVFA</sequence>
<evidence type="ECO:0000256" key="1">
    <source>
        <dbReference type="ARBA" id="ARBA00022679"/>
    </source>
</evidence>
<dbReference type="Pfam" id="PF00781">
    <property type="entry name" value="DAGK_cat"/>
    <property type="match status" value="1"/>
</dbReference>
<dbReference type="OrthoDB" id="142078at2"/>
<protein>
    <submittedName>
        <fullName evidence="6">Diacylglycerol kinase</fullName>
        <ecNumber evidence="6">2.7.1.107</ecNumber>
    </submittedName>
</protein>
<dbReference type="AlphaFoldDB" id="A0A5C6CTQ3"/>
<evidence type="ECO:0000313" key="6">
    <source>
        <dbReference type="EMBL" id="TWU27862.1"/>
    </source>
</evidence>
<dbReference type="Proteomes" id="UP000318437">
    <property type="component" value="Unassembled WGS sequence"/>
</dbReference>
<dbReference type="SMART" id="SM00046">
    <property type="entry name" value="DAGKc"/>
    <property type="match status" value="1"/>
</dbReference>
<dbReference type="EC" id="2.7.1.107" evidence="6"/>
<evidence type="ECO:0000313" key="7">
    <source>
        <dbReference type="Proteomes" id="UP000318437"/>
    </source>
</evidence>
<dbReference type="Gene3D" id="2.60.200.40">
    <property type="match status" value="1"/>
</dbReference>
<reference evidence="6 7" key="1">
    <citation type="submission" date="2019-02" db="EMBL/GenBank/DDBJ databases">
        <title>Deep-cultivation of Planctomycetes and their phenomic and genomic characterization uncovers novel biology.</title>
        <authorList>
            <person name="Wiegand S."/>
            <person name="Jogler M."/>
            <person name="Boedeker C."/>
            <person name="Pinto D."/>
            <person name="Vollmers J."/>
            <person name="Rivas-Marin E."/>
            <person name="Kohn T."/>
            <person name="Peeters S.H."/>
            <person name="Heuer A."/>
            <person name="Rast P."/>
            <person name="Oberbeckmann S."/>
            <person name="Bunk B."/>
            <person name="Jeske O."/>
            <person name="Meyerdierks A."/>
            <person name="Storesund J.E."/>
            <person name="Kallscheuer N."/>
            <person name="Luecker S."/>
            <person name="Lage O.M."/>
            <person name="Pohl T."/>
            <person name="Merkel B.J."/>
            <person name="Hornburger P."/>
            <person name="Mueller R.-W."/>
            <person name="Bruemmer F."/>
            <person name="Labrenz M."/>
            <person name="Spormann A.M."/>
            <person name="Op Den Camp H."/>
            <person name="Overmann J."/>
            <person name="Amann R."/>
            <person name="Jetten M.S.M."/>
            <person name="Mascher T."/>
            <person name="Medema M.H."/>
            <person name="Devos D.P."/>
            <person name="Kaster A.-K."/>
            <person name="Ovreas L."/>
            <person name="Rohde M."/>
            <person name="Galperin M.Y."/>
            <person name="Jogler C."/>
        </authorList>
    </citation>
    <scope>NUCLEOTIDE SEQUENCE [LARGE SCALE GENOMIC DNA]</scope>
    <source>
        <strain evidence="6 7">Pla144</strain>
    </source>
</reference>
<gene>
    <name evidence="6" type="primary">dagK</name>
    <name evidence="6" type="ORF">Pla144_26390</name>
</gene>
<dbReference type="InterPro" id="IPR017438">
    <property type="entry name" value="ATP-NAD_kinase_N"/>
</dbReference>
<name>A0A5C6CTQ3_9BACT</name>
<accession>A0A5C6CTQ3</accession>
<dbReference type="GO" id="GO:0006665">
    <property type="term" value="P:sphingolipid metabolic process"/>
    <property type="evidence" value="ECO:0007669"/>
    <property type="project" value="TreeGrafter"/>
</dbReference>
<proteinExistence type="predicted"/>
<dbReference type="InterPro" id="IPR001206">
    <property type="entry name" value="Diacylglycerol_kinase_cat_dom"/>
</dbReference>
<dbReference type="PANTHER" id="PTHR12358:SF54">
    <property type="entry name" value="SPHINGOSINE KINASE RELATED PROTEIN"/>
    <property type="match status" value="1"/>
</dbReference>
<dbReference type="InterPro" id="IPR045540">
    <property type="entry name" value="YegS/DAGK_C"/>
</dbReference>
<dbReference type="InterPro" id="IPR016064">
    <property type="entry name" value="NAD/diacylglycerol_kinase_sf"/>
</dbReference>
<dbReference type="EMBL" id="SJPS01000003">
    <property type="protein sequence ID" value="TWU27862.1"/>
    <property type="molecule type" value="Genomic_DNA"/>
</dbReference>
<dbReference type="InterPro" id="IPR005218">
    <property type="entry name" value="Diacylglycerol/lipid_kinase"/>
</dbReference>
<dbReference type="PANTHER" id="PTHR12358">
    <property type="entry name" value="SPHINGOSINE KINASE"/>
    <property type="match status" value="1"/>
</dbReference>
<keyword evidence="2" id="KW-0547">Nucleotide-binding</keyword>
<keyword evidence="1 6" id="KW-0808">Transferase</keyword>
<organism evidence="6 7">
    <name type="scientific">Bythopirellula polymerisocia</name>
    <dbReference type="NCBI Taxonomy" id="2528003"/>
    <lineage>
        <taxon>Bacteria</taxon>
        <taxon>Pseudomonadati</taxon>
        <taxon>Planctomycetota</taxon>
        <taxon>Planctomycetia</taxon>
        <taxon>Pirellulales</taxon>
        <taxon>Lacipirellulaceae</taxon>
        <taxon>Bythopirellula</taxon>
    </lineage>
</organism>
<dbReference type="PROSITE" id="PS50146">
    <property type="entry name" value="DAGK"/>
    <property type="match status" value="1"/>
</dbReference>
<dbReference type="Pfam" id="PF19279">
    <property type="entry name" value="YegS_C"/>
    <property type="match status" value="1"/>
</dbReference>
<keyword evidence="7" id="KW-1185">Reference proteome</keyword>
<keyword evidence="4" id="KW-0067">ATP-binding</keyword>
<dbReference type="NCBIfam" id="TIGR00147">
    <property type="entry name" value="YegS/Rv2252/BmrU family lipid kinase"/>
    <property type="match status" value="1"/>
</dbReference>
<evidence type="ECO:0000256" key="4">
    <source>
        <dbReference type="ARBA" id="ARBA00022840"/>
    </source>
</evidence>
<dbReference type="InterPro" id="IPR050187">
    <property type="entry name" value="Lipid_Phosphate_FormReg"/>
</dbReference>
<dbReference type="Gene3D" id="3.40.50.10330">
    <property type="entry name" value="Probable inorganic polyphosphate/atp-NAD kinase, domain 1"/>
    <property type="match status" value="1"/>
</dbReference>
<dbReference type="SUPFAM" id="SSF111331">
    <property type="entry name" value="NAD kinase/diacylglycerol kinase-like"/>
    <property type="match status" value="1"/>
</dbReference>
<dbReference type="RefSeq" id="WP_146451013.1">
    <property type="nucleotide sequence ID" value="NZ_SJPS01000003.1"/>
</dbReference>
<dbReference type="GO" id="GO:0004143">
    <property type="term" value="F:ATP-dependent diacylglycerol kinase activity"/>
    <property type="evidence" value="ECO:0007669"/>
    <property type="project" value="UniProtKB-EC"/>
</dbReference>
<evidence type="ECO:0000259" key="5">
    <source>
        <dbReference type="PROSITE" id="PS50146"/>
    </source>
</evidence>
<comment type="caution">
    <text evidence="6">The sequence shown here is derived from an EMBL/GenBank/DDBJ whole genome shotgun (WGS) entry which is preliminary data.</text>
</comment>
<keyword evidence="3 6" id="KW-0418">Kinase</keyword>